<name>A0A1W2G768_REIFA</name>
<dbReference type="EMBL" id="FWYF01000001">
    <property type="protein sequence ID" value="SMD32146.1"/>
    <property type="molecule type" value="Genomic_DNA"/>
</dbReference>
<accession>A0A1W2G768</accession>
<dbReference type="AlphaFoldDB" id="A0A1W2G768"/>
<dbReference type="OrthoDB" id="980982at2"/>
<keyword evidence="2" id="KW-1185">Reference proteome</keyword>
<evidence type="ECO:0000313" key="2">
    <source>
        <dbReference type="Proteomes" id="UP000192472"/>
    </source>
</evidence>
<sequence>MKVLTKYWNKISTGTISLIIVLSSLLYTCQEPDPFPTTPHIEFNNLEYVEIEENGVADSLILYFDFEDGDGDLGLPSDDNYYPVHDYYIIADENTNPITISSTLPTDQYLLTPGYFKNAARAIGQNEYFRPFGDPYSAMPDYECEYFESVYINEELKDIIELADIGSEIPTGYVLDTVLVYRNPNRYNFYIDFFRKRGTEYEVLNISRPDENGCIIPFNGRFPLLDVENIGGSLEGTIKYSMPSLGFRVTIRNDEFKLRFHILDHHFNKSNIVETGDVTLDQLIR</sequence>
<proteinExistence type="predicted"/>
<dbReference type="STRING" id="692418.SAMN04488029_0487"/>
<reference evidence="1 2" key="1">
    <citation type="submission" date="2017-04" db="EMBL/GenBank/DDBJ databases">
        <authorList>
            <person name="Afonso C.L."/>
            <person name="Miller P.J."/>
            <person name="Scott M.A."/>
            <person name="Spackman E."/>
            <person name="Goraichik I."/>
            <person name="Dimitrov K.M."/>
            <person name="Suarez D.L."/>
            <person name="Swayne D.E."/>
        </authorList>
    </citation>
    <scope>NUCLEOTIDE SEQUENCE [LARGE SCALE GENOMIC DNA]</scope>
    <source>
        <strain evidence="1 2">DSM 26133</strain>
    </source>
</reference>
<dbReference type="RefSeq" id="WP_084370826.1">
    <property type="nucleotide sequence ID" value="NZ_FWYF01000001.1"/>
</dbReference>
<dbReference type="Proteomes" id="UP000192472">
    <property type="component" value="Unassembled WGS sequence"/>
</dbReference>
<gene>
    <name evidence="1" type="ORF">SAMN04488029_0487</name>
</gene>
<evidence type="ECO:0000313" key="1">
    <source>
        <dbReference type="EMBL" id="SMD32146.1"/>
    </source>
</evidence>
<organism evidence="1 2">
    <name type="scientific">Reichenbachiella faecimaris</name>
    <dbReference type="NCBI Taxonomy" id="692418"/>
    <lineage>
        <taxon>Bacteria</taxon>
        <taxon>Pseudomonadati</taxon>
        <taxon>Bacteroidota</taxon>
        <taxon>Cytophagia</taxon>
        <taxon>Cytophagales</taxon>
        <taxon>Reichenbachiellaceae</taxon>
        <taxon>Reichenbachiella</taxon>
    </lineage>
</organism>
<protein>
    <submittedName>
        <fullName evidence="1">Uncharacterized protein</fullName>
    </submittedName>
</protein>